<feature type="region of interest" description="Disordered" evidence="1">
    <location>
        <begin position="105"/>
        <end position="145"/>
    </location>
</feature>
<reference evidence="2 3" key="2">
    <citation type="submission" date="2017-10" db="EMBL/GenBank/DDBJ databases">
        <title>Extensive intraspecific genome diversity in a model arbuscular mycorrhizal fungus.</title>
        <authorList>
            <person name="Chen E.C.H."/>
            <person name="Morin E."/>
            <person name="Baudet D."/>
            <person name="Noel J."/>
            <person name="Ndikumana S."/>
            <person name="Charron P."/>
            <person name="St-Onge C."/>
            <person name="Giorgi J."/>
            <person name="Grigoriev I.V."/>
            <person name="Roux C."/>
            <person name="Martin F.M."/>
            <person name="Corradi N."/>
        </authorList>
    </citation>
    <scope>NUCLEOTIDE SEQUENCE [LARGE SCALE GENOMIC DNA]</scope>
    <source>
        <strain evidence="2 3">C2</strain>
    </source>
</reference>
<proteinExistence type="predicted"/>
<evidence type="ECO:0000256" key="1">
    <source>
        <dbReference type="SAM" id="MobiDB-lite"/>
    </source>
</evidence>
<dbReference type="VEuPathDB" id="FungiDB:RhiirA1_390209"/>
<reference evidence="2 3" key="1">
    <citation type="submission" date="2016-04" db="EMBL/GenBank/DDBJ databases">
        <title>Genome analyses suggest a sexual origin of heterokaryosis in a supposedly ancient asexual fungus.</title>
        <authorList>
            <person name="Ropars J."/>
            <person name="Sedzielewska K."/>
            <person name="Noel J."/>
            <person name="Charron P."/>
            <person name="Farinelli L."/>
            <person name="Marton T."/>
            <person name="Kruger M."/>
            <person name="Pelin A."/>
            <person name="Brachmann A."/>
            <person name="Corradi N."/>
        </authorList>
    </citation>
    <scope>NUCLEOTIDE SEQUENCE [LARGE SCALE GENOMIC DNA]</scope>
    <source>
        <strain evidence="2 3">C2</strain>
    </source>
</reference>
<name>A0A2N1M9M1_9GLOM</name>
<sequence>MDHEIIKKYNVEFGGNFVKVIKINKIKYILIYFNNENDLMKAIYDSTMIEDKIGINSFKVPTQTKSKDKFVDAKSDILSTIPTTEEEHIELDELNNNFSERLEKIGKTSSLPRKKDKKVEEEDKVNKNKKRVVTTQGQREDSDSE</sequence>
<dbReference type="Proteomes" id="UP000233469">
    <property type="component" value="Unassembled WGS sequence"/>
</dbReference>
<evidence type="ECO:0000313" key="3">
    <source>
        <dbReference type="Proteomes" id="UP000233469"/>
    </source>
</evidence>
<comment type="caution">
    <text evidence="2">The sequence shown here is derived from an EMBL/GenBank/DDBJ whole genome shotgun (WGS) entry which is preliminary data.</text>
</comment>
<protein>
    <submittedName>
        <fullName evidence="2">Uncharacterized protein</fullName>
    </submittedName>
</protein>
<accession>A0A2N1M9M1</accession>
<dbReference type="AlphaFoldDB" id="A0A2N1M9M1"/>
<evidence type="ECO:0000313" key="2">
    <source>
        <dbReference type="EMBL" id="PKK58319.1"/>
    </source>
</evidence>
<gene>
    <name evidence="2" type="ORF">RhiirC2_796507</name>
</gene>
<feature type="compositionally biased region" description="Basic and acidic residues" evidence="1">
    <location>
        <begin position="117"/>
        <end position="126"/>
    </location>
</feature>
<dbReference type="EMBL" id="LLXL01003680">
    <property type="protein sequence ID" value="PKK58319.1"/>
    <property type="molecule type" value="Genomic_DNA"/>
</dbReference>
<organism evidence="2 3">
    <name type="scientific">Rhizophagus irregularis</name>
    <dbReference type="NCBI Taxonomy" id="588596"/>
    <lineage>
        <taxon>Eukaryota</taxon>
        <taxon>Fungi</taxon>
        <taxon>Fungi incertae sedis</taxon>
        <taxon>Mucoromycota</taxon>
        <taxon>Glomeromycotina</taxon>
        <taxon>Glomeromycetes</taxon>
        <taxon>Glomerales</taxon>
        <taxon>Glomeraceae</taxon>
        <taxon>Rhizophagus</taxon>
    </lineage>
</organism>